<dbReference type="InterPro" id="IPR050297">
    <property type="entry name" value="LipidA_mod_glycosyltrf_83"/>
</dbReference>
<evidence type="ECO:0000256" key="5">
    <source>
        <dbReference type="ARBA" id="ARBA00022692"/>
    </source>
</evidence>
<dbReference type="Pfam" id="PF13231">
    <property type="entry name" value="PMT_2"/>
    <property type="match status" value="1"/>
</dbReference>
<feature type="domain" description="Glycosyltransferase RgtA/B/C/D-like" evidence="10">
    <location>
        <begin position="73"/>
        <end position="229"/>
    </location>
</feature>
<evidence type="ECO:0000256" key="1">
    <source>
        <dbReference type="ARBA" id="ARBA00004651"/>
    </source>
</evidence>
<reference evidence="11 12" key="1">
    <citation type="submission" date="2023-03" db="EMBL/GenBank/DDBJ databases">
        <title>Paludisphaera mucosa sp. nov. a novel planctomycete from northern fen.</title>
        <authorList>
            <person name="Ivanova A."/>
        </authorList>
    </citation>
    <scope>NUCLEOTIDE SEQUENCE [LARGE SCALE GENOMIC DNA]</scope>
    <source>
        <strain evidence="11 12">Pla2</strain>
    </source>
</reference>
<keyword evidence="4 11" id="KW-0808">Transferase</keyword>
<keyword evidence="6 9" id="KW-1133">Transmembrane helix</keyword>
<dbReference type="PANTHER" id="PTHR33908:SF3">
    <property type="entry name" value="UNDECAPRENYL PHOSPHATE-ALPHA-4-AMINO-4-DEOXY-L-ARABINOSE ARABINOSYL TRANSFERASE"/>
    <property type="match status" value="1"/>
</dbReference>
<keyword evidence="3 11" id="KW-0328">Glycosyltransferase</keyword>
<evidence type="ECO:0000256" key="4">
    <source>
        <dbReference type="ARBA" id="ARBA00022679"/>
    </source>
</evidence>
<evidence type="ECO:0000259" key="10">
    <source>
        <dbReference type="Pfam" id="PF13231"/>
    </source>
</evidence>
<feature type="transmembrane region" description="Helical" evidence="9">
    <location>
        <begin position="213"/>
        <end position="234"/>
    </location>
</feature>
<dbReference type="EMBL" id="JARRAG010000002">
    <property type="protein sequence ID" value="MDG3006329.1"/>
    <property type="molecule type" value="Genomic_DNA"/>
</dbReference>
<comment type="subcellular location">
    <subcellularLocation>
        <location evidence="1">Cell membrane</location>
        <topology evidence="1">Multi-pass membrane protein</topology>
    </subcellularLocation>
</comment>
<evidence type="ECO:0000256" key="6">
    <source>
        <dbReference type="ARBA" id="ARBA00022989"/>
    </source>
</evidence>
<keyword evidence="12" id="KW-1185">Reference proteome</keyword>
<evidence type="ECO:0000256" key="2">
    <source>
        <dbReference type="ARBA" id="ARBA00022475"/>
    </source>
</evidence>
<dbReference type="RefSeq" id="WP_277862629.1">
    <property type="nucleotide sequence ID" value="NZ_JARRAG010000002.1"/>
</dbReference>
<evidence type="ECO:0000256" key="7">
    <source>
        <dbReference type="ARBA" id="ARBA00023136"/>
    </source>
</evidence>
<evidence type="ECO:0000256" key="9">
    <source>
        <dbReference type="SAM" id="Phobius"/>
    </source>
</evidence>
<evidence type="ECO:0000256" key="3">
    <source>
        <dbReference type="ARBA" id="ARBA00022676"/>
    </source>
</evidence>
<dbReference type="EC" id="2.4.-.-" evidence="11"/>
<organism evidence="11 12">
    <name type="scientific">Paludisphaera mucosa</name>
    <dbReference type="NCBI Taxonomy" id="3030827"/>
    <lineage>
        <taxon>Bacteria</taxon>
        <taxon>Pseudomonadati</taxon>
        <taxon>Planctomycetota</taxon>
        <taxon>Planctomycetia</taxon>
        <taxon>Isosphaerales</taxon>
        <taxon>Isosphaeraceae</taxon>
        <taxon>Paludisphaera</taxon>
    </lineage>
</organism>
<accession>A0ABT6FFM7</accession>
<feature type="transmembrane region" description="Helical" evidence="9">
    <location>
        <begin position="375"/>
        <end position="395"/>
    </location>
</feature>
<feature type="region of interest" description="Disordered" evidence="8">
    <location>
        <begin position="544"/>
        <end position="565"/>
    </location>
</feature>
<dbReference type="Proteomes" id="UP001216907">
    <property type="component" value="Unassembled WGS sequence"/>
</dbReference>
<keyword evidence="7 9" id="KW-0472">Membrane</keyword>
<gene>
    <name evidence="11" type="ORF">PZE19_21370</name>
</gene>
<protein>
    <submittedName>
        <fullName evidence="11">Glycosyltransferase family 39 protein</fullName>
        <ecNumber evidence="11">2.4.-.-</ecNumber>
    </submittedName>
</protein>
<proteinExistence type="predicted"/>
<dbReference type="GO" id="GO:0016757">
    <property type="term" value="F:glycosyltransferase activity"/>
    <property type="evidence" value="ECO:0007669"/>
    <property type="project" value="UniProtKB-KW"/>
</dbReference>
<feature type="transmembrane region" description="Helical" evidence="9">
    <location>
        <begin position="172"/>
        <end position="201"/>
    </location>
</feature>
<feature type="transmembrane region" description="Helical" evidence="9">
    <location>
        <begin position="101"/>
        <end position="134"/>
    </location>
</feature>
<name>A0ABT6FFM7_9BACT</name>
<keyword evidence="2" id="KW-1003">Cell membrane</keyword>
<evidence type="ECO:0000313" key="12">
    <source>
        <dbReference type="Proteomes" id="UP001216907"/>
    </source>
</evidence>
<feature type="transmembrane region" description="Helical" evidence="9">
    <location>
        <begin position="323"/>
        <end position="342"/>
    </location>
</feature>
<evidence type="ECO:0000313" key="11">
    <source>
        <dbReference type="EMBL" id="MDG3006329.1"/>
    </source>
</evidence>
<feature type="transmembrane region" description="Helical" evidence="9">
    <location>
        <begin position="348"/>
        <end position="368"/>
    </location>
</feature>
<dbReference type="PANTHER" id="PTHR33908">
    <property type="entry name" value="MANNOSYLTRANSFERASE YKCB-RELATED"/>
    <property type="match status" value="1"/>
</dbReference>
<comment type="caution">
    <text evidence="11">The sequence shown here is derived from an EMBL/GenBank/DDBJ whole genome shotgun (WGS) entry which is preliminary data.</text>
</comment>
<dbReference type="InterPro" id="IPR038731">
    <property type="entry name" value="RgtA/B/C-like"/>
</dbReference>
<evidence type="ECO:0000256" key="8">
    <source>
        <dbReference type="SAM" id="MobiDB-lite"/>
    </source>
</evidence>
<sequence>MRKSILLLIAVLIFDVWYRAYTFAPTVVEATGLRAWPTATGPSEPLDCDEAIYAHMGRRILAGDVLYRDLTENKPPLGYWLYATPIALFGYSETAIRLFPIPYILATIAIVWWIGVSLSGPVAGGLAAFLYAILSTDPYLFGNGSNLEHLMNFFSVASLGLMVLGWDRGNAWPFALAGAALGAATLVKQVAVLPLAVYVAALAIRPTRDRIKAVGWLGLGLGFTLAAAAGVLLVQGAGTSAYDDIVRFGRAMATDVAPEPGAPTAWIRWLTGNADPQGTLPWPFGKTDYLVWWGRGSWPLWLMTPACLAHVAFAPTTSPKRRLVAGWTVAAIAEVVLPGMYWPHYYLLPTPGLALVLAITAGDSFAALGGRGRIVELAGAVAIVAATLGTTFLQVRDYLLRPPQDLTVRYKGGGQWVVLRALGKELGRRKGVFDDPRLYIWGWQSPLFFYGQLDGASRHLFTDNLLRDYADRDHPLITPRVAEIMADLRAKRPALIFAGYPPFPALRSFLFENYLPSRLVPSANGLGLWVAKDRYAAFENFDGPGTAGPLRELSGPARGGPGPGR</sequence>
<keyword evidence="5 9" id="KW-0812">Transmembrane</keyword>
<feature type="transmembrane region" description="Helical" evidence="9">
    <location>
        <begin position="298"/>
        <end position="316"/>
    </location>
</feature>